<dbReference type="Proteomes" id="UP000295674">
    <property type="component" value="Unassembled WGS sequence"/>
</dbReference>
<dbReference type="InterPro" id="IPR021401">
    <property type="entry name" value="DUF3040"/>
</dbReference>
<organism evidence="2 3">
    <name type="scientific">Saccharopolyspora terrae</name>
    <dbReference type="NCBI Taxonomy" id="2530384"/>
    <lineage>
        <taxon>Bacteria</taxon>
        <taxon>Bacillati</taxon>
        <taxon>Actinomycetota</taxon>
        <taxon>Actinomycetes</taxon>
        <taxon>Pseudonocardiales</taxon>
        <taxon>Pseudonocardiaceae</taxon>
        <taxon>Saccharopolyspora</taxon>
    </lineage>
</organism>
<evidence type="ECO:0000313" key="2">
    <source>
        <dbReference type="EMBL" id="TDD04745.1"/>
    </source>
</evidence>
<keyword evidence="3" id="KW-1185">Reference proteome</keyword>
<feature type="transmembrane region" description="Helical" evidence="1">
    <location>
        <begin position="77"/>
        <end position="95"/>
    </location>
</feature>
<name>A0A4R4VR06_9PSEU</name>
<dbReference type="AlphaFoldDB" id="A0A4R4VR06"/>
<gene>
    <name evidence="2" type="ORF">E1181_17035</name>
</gene>
<evidence type="ECO:0000256" key="1">
    <source>
        <dbReference type="SAM" id="Phobius"/>
    </source>
</evidence>
<comment type="caution">
    <text evidence="2">The sequence shown here is derived from an EMBL/GenBank/DDBJ whole genome shotgun (WGS) entry which is preliminary data.</text>
</comment>
<accession>A0A4R4VR06</accession>
<dbReference type="OrthoDB" id="3628536at2"/>
<protein>
    <submittedName>
        <fullName evidence="2">DUF3040 domain-containing protein</fullName>
    </submittedName>
</protein>
<reference evidence="2 3" key="1">
    <citation type="submission" date="2019-03" db="EMBL/GenBank/DDBJ databases">
        <title>Draft genome sequences of novel Actinobacteria.</title>
        <authorList>
            <person name="Sahin N."/>
            <person name="Ay H."/>
            <person name="Saygin H."/>
        </authorList>
    </citation>
    <scope>NUCLEOTIDE SEQUENCE [LARGE SCALE GENOMIC DNA]</scope>
    <source>
        <strain evidence="2 3">16K309</strain>
    </source>
</reference>
<feature type="transmembrane region" description="Helical" evidence="1">
    <location>
        <begin position="101"/>
        <end position="119"/>
    </location>
</feature>
<keyword evidence="1" id="KW-0472">Membrane</keyword>
<sequence>MPEIGMIRRFATFTEGEREVYVVGYRTLRVSREDVMLSRYERRRLQEIERWFEENDPRFAESVKHPPPDRATSRRRWAAIAVAVLGALVFLTGLLAASPGLIFVGISLGVGGIAVRYLLLNAHP</sequence>
<keyword evidence="1" id="KW-0812">Transmembrane</keyword>
<dbReference type="EMBL" id="SMKS01000028">
    <property type="protein sequence ID" value="TDD04745.1"/>
    <property type="molecule type" value="Genomic_DNA"/>
</dbReference>
<evidence type="ECO:0000313" key="3">
    <source>
        <dbReference type="Proteomes" id="UP000295674"/>
    </source>
</evidence>
<dbReference type="Pfam" id="PF11239">
    <property type="entry name" value="DUF3040"/>
    <property type="match status" value="1"/>
</dbReference>
<keyword evidence="1" id="KW-1133">Transmembrane helix</keyword>
<proteinExistence type="predicted"/>